<proteinExistence type="predicted"/>
<dbReference type="EMBL" id="JAAHFQ010000484">
    <property type="protein sequence ID" value="NER30086.1"/>
    <property type="molecule type" value="Genomic_DNA"/>
</dbReference>
<dbReference type="AlphaFoldDB" id="A0A6B3N8Z5"/>
<protein>
    <submittedName>
        <fullName evidence="1">Uncharacterized protein</fullName>
    </submittedName>
</protein>
<gene>
    <name evidence="1" type="ORF">F6J89_21305</name>
</gene>
<organism evidence="1">
    <name type="scientific">Symploca sp. SIO1C4</name>
    <dbReference type="NCBI Taxonomy" id="2607765"/>
    <lineage>
        <taxon>Bacteria</taxon>
        <taxon>Bacillati</taxon>
        <taxon>Cyanobacteriota</taxon>
        <taxon>Cyanophyceae</taxon>
        <taxon>Coleofasciculales</taxon>
        <taxon>Coleofasciculaceae</taxon>
        <taxon>Symploca</taxon>
    </lineage>
</organism>
<accession>A0A6B3N8Z5</accession>
<evidence type="ECO:0000313" key="1">
    <source>
        <dbReference type="EMBL" id="NER30086.1"/>
    </source>
</evidence>
<reference evidence="1" key="1">
    <citation type="submission" date="2019-11" db="EMBL/GenBank/DDBJ databases">
        <title>Genomic insights into an expanded diversity of filamentous marine cyanobacteria reveals the extraordinary biosynthetic potential of Moorea and Okeania.</title>
        <authorList>
            <person name="Ferreira Leao T."/>
            <person name="Wang M."/>
            <person name="Moss N."/>
            <person name="Da Silva R."/>
            <person name="Sanders J."/>
            <person name="Nurk S."/>
            <person name="Gurevich A."/>
            <person name="Humphrey G."/>
            <person name="Reher R."/>
            <person name="Zhu Q."/>
            <person name="Belda-Ferre P."/>
            <person name="Glukhov E."/>
            <person name="Rex R."/>
            <person name="Dorrestein P.C."/>
            <person name="Knight R."/>
            <person name="Pevzner P."/>
            <person name="Gerwick W.H."/>
            <person name="Gerwick L."/>
        </authorList>
    </citation>
    <scope>NUCLEOTIDE SEQUENCE</scope>
    <source>
        <strain evidence="1">SIO1C4</strain>
    </source>
</reference>
<name>A0A6B3N8Z5_9CYAN</name>
<sequence length="102" mass="11752">MLLQWSETSDFSPVALDKALVEREQAIKAHEEILESLESQEALQYGEFNDNLNFVPLTEEEMAQKSLEVIRNYERTEHAIPHAKVREWIESLGTDNPLPCPN</sequence>
<comment type="caution">
    <text evidence="1">The sequence shown here is derived from an EMBL/GenBank/DDBJ whole genome shotgun (WGS) entry which is preliminary data.</text>
</comment>